<dbReference type="SUPFAM" id="SSF144083">
    <property type="entry name" value="Magnesium transport protein CorA, transmembrane region"/>
    <property type="match status" value="1"/>
</dbReference>
<comment type="subcellular location">
    <subcellularLocation>
        <location evidence="1">Membrane</location>
        <topology evidence="1">Multi-pass membrane protein</topology>
    </subcellularLocation>
</comment>
<comment type="similarity">
    <text evidence="2">Belongs to the CorA metal ion transporter (MIT) (TC 1.A.35) family.</text>
</comment>
<evidence type="ECO:0000256" key="5">
    <source>
        <dbReference type="ARBA" id="ARBA00023136"/>
    </source>
</evidence>
<dbReference type="InterPro" id="IPR050829">
    <property type="entry name" value="CorA_MIT"/>
</dbReference>
<dbReference type="SUPFAM" id="SSF143865">
    <property type="entry name" value="CorA soluble domain-like"/>
    <property type="match status" value="1"/>
</dbReference>
<dbReference type="Pfam" id="PF01544">
    <property type="entry name" value="CorA"/>
    <property type="match status" value="1"/>
</dbReference>
<dbReference type="Gene3D" id="1.20.58.340">
    <property type="entry name" value="Magnesium transport protein CorA, transmembrane region"/>
    <property type="match status" value="2"/>
</dbReference>
<proteinExistence type="inferred from homology"/>
<evidence type="ECO:0000313" key="9">
    <source>
        <dbReference type="Proteomes" id="UP000753724"/>
    </source>
</evidence>
<accession>A0ABW9XCY2</accession>
<dbReference type="EMBL" id="JAAAPO010000002">
    <property type="protein sequence ID" value="NBC36380.1"/>
    <property type="molecule type" value="Genomic_DNA"/>
</dbReference>
<comment type="caution">
    <text evidence="8">The sequence shown here is derived from an EMBL/GenBank/DDBJ whole genome shotgun (WGS) entry which is preliminary data.</text>
</comment>
<dbReference type="Gene3D" id="3.30.460.20">
    <property type="entry name" value="CorA soluble domain-like"/>
    <property type="match status" value="1"/>
</dbReference>
<evidence type="ECO:0000256" key="2">
    <source>
        <dbReference type="ARBA" id="ARBA00009765"/>
    </source>
</evidence>
<protein>
    <submittedName>
        <fullName evidence="8">Magnesium transporter</fullName>
    </submittedName>
</protein>
<reference evidence="9" key="1">
    <citation type="submission" date="2020-01" db="EMBL/GenBank/DDBJ databases">
        <title>Sphingomonas sp. strain CSW-10.</title>
        <authorList>
            <person name="Chen W.-M."/>
        </authorList>
    </citation>
    <scope>NUCLEOTIDE SEQUENCE [LARGE SCALE GENOMIC DNA]</scope>
    <source>
        <strain evidence="9">FSY-8</strain>
    </source>
</reference>
<dbReference type="Proteomes" id="UP000753724">
    <property type="component" value="Unassembled WGS sequence"/>
</dbReference>
<dbReference type="PANTHER" id="PTHR47685:SF1">
    <property type="entry name" value="MAGNESIUM TRANSPORT PROTEIN CORA"/>
    <property type="match status" value="1"/>
</dbReference>
<evidence type="ECO:0000256" key="6">
    <source>
        <dbReference type="SAM" id="Coils"/>
    </source>
</evidence>
<evidence type="ECO:0000256" key="3">
    <source>
        <dbReference type="ARBA" id="ARBA00022692"/>
    </source>
</evidence>
<evidence type="ECO:0000313" key="8">
    <source>
        <dbReference type="EMBL" id="NBC36380.1"/>
    </source>
</evidence>
<keyword evidence="4 7" id="KW-1133">Transmembrane helix</keyword>
<dbReference type="CDD" id="cd12837">
    <property type="entry name" value="EcCorA-like_u1"/>
    <property type="match status" value="1"/>
</dbReference>
<dbReference type="RefSeq" id="WP_161717599.1">
    <property type="nucleotide sequence ID" value="NZ_JAAAPO010000002.1"/>
</dbReference>
<keyword evidence="9" id="KW-1185">Reference proteome</keyword>
<dbReference type="PANTHER" id="PTHR47685">
    <property type="entry name" value="MAGNESIUM TRANSPORT PROTEIN CORA"/>
    <property type="match status" value="1"/>
</dbReference>
<organism evidence="8 9">
    <name type="scientific">Novosphingobium ovatum</name>
    <dbReference type="NCBI Taxonomy" id="1908523"/>
    <lineage>
        <taxon>Bacteria</taxon>
        <taxon>Pseudomonadati</taxon>
        <taxon>Pseudomonadota</taxon>
        <taxon>Alphaproteobacteria</taxon>
        <taxon>Sphingomonadales</taxon>
        <taxon>Sphingomonadaceae</taxon>
        <taxon>Novosphingobium</taxon>
    </lineage>
</organism>
<dbReference type="InterPro" id="IPR045863">
    <property type="entry name" value="CorA_TM1_TM2"/>
</dbReference>
<keyword evidence="6" id="KW-0175">Coiled coil</keyword>
<name>A0ABW9XCY2_9SPHN</name>
<gene>
    <name evidence="8" type="ORF">GTZ99_07400</name>
</gene>
<evidence type="ECO:0000256" key="4">
    <source>
        <dbReference type="ARBA" id="ARBA00022989"/>
    </source>
</evidence>
<feature type="coiled-coil region" evidence="6">
    <location>
        <begin position="126"/>
        <end position="153"/>
    </location>
</feature>
<evidence type="ECO:0000256" key="7">
    <source>
        <dbReference type="SAM" id="Phobius"/>
    </source>
</evidence>
<dbReference type="InterPro" id="IPR045861">
    <property type="entry name" value="CorA_cytoplasmic_dom"/>
</dbReference>
<keyword evidence="3 7" id="KW-0812">Transmembrane</keyword>
<sequence>MTRDQLVAGADPVSAAWIDLCDPSPAECAQIEADYGITLPSADALREIETSSRLRAVGDTLVMTAPLLTRDPAFPATEERWMIVPTGFILTPRVLVTIHYAPLAPLTSVAQAIGPTHSDSPAGLLLHVLEEVIDRAADQLEMVSEQISAISRRIFYGEIERQGLQRETALLRRAIMRLGRAYDRSARVRFMFLSIGRMAGFLAQRGKDRLDAGLEARLHTIINDITSLDEFEASLSARIQFLQDAATSLVNIEQNDVVKVLTVASVAGIPPVLVVGIYGMNFQHMPELSWQMGYPMALALCLITTLVPFVWFKWRKWL</sequence>
<keyword evidence="5 7" id="KW-0472">Membrane</keyword>
<dbReference type="InterPro" id="IPR002523">
    <property type="entry name" value="MgTranspt_CorA/ZnTranspt_ZntB"/>
</dbReference>
<evidence type="ECO:0000256" key="1">
    <source>
        <dbReference type="ARBA" id="ARBA00004141"/>
    </source>
</evidence>
<feature type="transmembrane region" description="Helical" evidence="7">
    <location>
        <begin position="292"/>
        <end position="312"/>
    </location>
</feature>
<feature type="transmembrane region" description="Helical" evidence="7">
    <location>
        <begin position="260"/>
        <end position="280"/>
    </location>
</feature>